<comment type="subcellular location">
    <subcellularLocation>
        <location evidence="1 5">Bacterial flagellum basal body</location>
    </subcellularLocation>
</comment>
<keyword evidence="10" id="KW-0969">Cilium</keyword>
<evidence type="ECO:0000313" key="11">
    <source>
        <dbReference type="Proteomes" id="UP000256503"/>
    </source>
</evidence>
<dbReference type="GO" id="GO:0071978">
    <property type="term" value="P:bacterial-type flagellum-dependent swarming motility"/>
    <property type="evidence" value="ECO:0007669"/>
    <property type="project" value="TreeGrafter"/>
</dbReference>
<dbReference type="SUPFAM" id="SSF117143">
    <property type="entry name" value="Flagellar hook protein flgE"/>
    <property type="match status" value="1"/>
</dbReference>
<dbReference type="NCBIfam" id="TIGR03506">
    <property type="entry name" value="FlgEFG_subfam"/>
    <property type="match status" value="1"/>
</dbReference>
<evidence type="ECO:0000256" key="1">
    <source>
        <dbReference type="ARBA" id="ARBA00004117"/>
    </source>
</evidence>
<dbReference type="InterPro" id="IPR053967">
    <property type="entry name" value="LlgE_F_G-like_D1"/>
</dbReference>
<feature type="domain" description="Flagellar basal-body/hook protein C-terminal" evidence="7">
    <location>
        <begin position="350"/>
        <end position="391"/>
    </location>
</feature>
<keyword evidence="10" id="KW-0966">Cell projection</keyword>
<dbReference type="InterPro" id="IPR010930">
    <property type="entry name" value="Flg_bb/hook_C_dom"/>
</dbReference>
<dbReference type="GeneID" id="49616759"/>
<dbReference type="RefSeq" id="WP_016393582.1">
    <property type="nucleotide sequence ID" value="NZ_CP031146.1"/>
</dbReference>
<feature type="domain" description="Flagellar hook protein FlgE/F/G-like D1" evidence="9">
    <location>
        <begin position="80"/>
        <end position="119"/>
    </location>
</feature>
<dbReference type="InterPro" id="IPR037058">
    <property type="entry name" value="Falgellar_hook_FlgE_sf"/>
</dbReference>
<dbReference type="InterPro" id="IPR037925">
    <property type="entry name" value="FlgE/F/G-like"/>
</dbReference>
<dbReference type="Pfam" id="PF07559">
    <property type="entry name" value="FlgE_D2"/>
    <property type="match status" value="1"/>
</dbReference>
<reference evidence="10 11" key="1">
    <citation type="submission" date="2018-07" db="EMBL/GenBank/DDBJ databases">
        <title>Complete genome sequence of a Pseudomonas plecoglossicida strain pathogenic to the marine fish, Larimichthys crocea.</title>
        <authorList>
            <person name="Tao Z."/>
        </authorList>
    </citation>
    <scope>NUCLEOTIDE SEQUENCE [LARGE SCALE GENOMIC DNA]</scope>
    <source>
        <strain evidence="10 11">XSDHY-P</strain>
    </source>
</reference>
<name>A0AAD0R090_PSEDL</name>
<comment type="similarity">
    <text evidence="2 5">Belongs to the flagella basal body rod proteins family.</text>
</comment>
<dbReference type="InterPro" id="IPR020013">
    <property type="entry name" value="Flagellar_FlgE/F/G"/>
</dbReference>
<dbReference type="AlphaFoldDB" id="A0AAD0R090"/>
<feature type="domain" description="Flagellar hook protein FlgE D2" evidence="8">
    <location>
        <begin position="156"/>
        <end position="277"/>
    </location>
</feature>
<dbReference type="InterPro" id="IPR011491">
    <property type="entry name" value="FlgE_D2"/>
</dbReference>
<evidence type="ECO:0000256" key="4">
    <source>
        <dbReference type="ARBA" id="ARBA00023143"/>
    </source>
</evidence>
<evidence type="ECO:0000256" key="3">
    <source>
        <dbReference type="ARBA" id="ARBA00019015"/>
    </source>
</evidence>
<evidence type="ECO:0000256" key="5">
    <source>
        <dbReference type="RuleBase" id="RU362116"/>
    </source>
</evidence>
<keyword evidence="4 5" id="KW-0975">Bacterial flagellum</keyword>
<protein>
    <recommendedName>
        <fullName evidence="3 5">Flagellar hook protein FlgE</fullName>
    </recommendedName>
</protein>
<organism evidence="10 11">
    <name type="scientific">Pseudomonas plecoglossicida</name>
    <dbReference type="NCBI Taxonomy" id="70775"/>
    <lineage>
        <taxon>Bacteria</taxon>
        <taxon>Pseudomonadati</taxon>
        <taxon>Pseudomonadota</taxon>
        <taxon>Gammaproteobacteria</taxon>
        <taxon>Pseudomonadales</taxon>
        <taxon>Pseudomonadaceae</taxon>
        <taxon>Pseudomonas</taxon>
    </lineage>
</organism>
<evidence type="ECO:0000259" key="9">
    <source>
        <dbReference type="Pfam" id="PF22692"/>
    </source>
</evidence>
<evidence type="ECO:0000259" key="7">
    <source>
        <dbReference type="Pfam" id="PF06429"/>
    </source>
</evidence>
<evidence type="ECO:0000259" key="6">
    <source>
        <dbReference type="Pfam" id="PF00460"/>
    </source>
</evidence>
<proteinExistence type="inferred from homology"/>
<evidence type="ECO:0000313" key="10">
    <source>
        <dbReference type="EMBL" id="AXM98889.1"/>
    </source>
</evidence>
<evidence type="ECO:0000259" key="8">
    <source>
        <dbReference type="Pfam" id="PF07559"/>
    </source>
</evidence>
<comment type="function">
    <text evidence="5">A flexible structure which links the flagellar filament to the drive apparatus in the basal body.</text>
</comment>
<feature type="domain" description="Flagellar basal body rod protein N-terminal" evidence="6">
    <location>
        <begin position="6"/>
        <end position="33"/>
    </location>
</feature>
<dbReference type="Gene3D" id="2.60.98.20">
    <property type="entry name" value="Flagellar hook protein FlgE"/>
    <property type="match status" value="1"/>
</dbReference>
<accession>A0AAD0R090</accession>
<dbReference type="GO" id="GO:0009424">
    <property type="term" value="C:bacterial-type flagellum hook"/>
    <property type="evidence" value="ECO:0007669"/>
    <property type="project" value="TreeGrafter"/>
</dbReference>
<dbReference type="GO" id="GO:0005829">
    <property type="term" value="C:cytosol"/>
    <property type="evidence" value="ECO:0007669"/>
    <property type="project" value="TreeGrafter"/>
</dbReference>
<gene>
    <name evidence="10" type="ORF">DVB73_25360</name>
</gene>
<evidence type="ECO:0000256" key="2">
    <source>
        <dbReference type="ARBA" id="ARBA00009677"/>
    </source>
</evidence>
<dbReference type="Pfam" id="PF06429">
    <property type="entry name" value="Flg_bbr_C"/>
    <property type="match status" value="1"/>
</dbReference>
<sequence>MSFSISQTGLSAVTEQLNSISDNIANVGTTGFKSSRTEFGSLYAGAQAMGVSVLGKSQSMGVRGALELTGNNLDLAISGGSGLFVTRSGNGDTTYTCAGAFSKNREGVLVDASGHRLQGYPVDADWNLKVGALNDLRLQSGNLPAKATDAVTFVANLDDTKPGIVNRNFDPQDPATYSDTYTTSVYDSKGKQHALSQYFVKTDADNAWQVHYRVDGRDAGVQGLQFDMQGRLIDPMAAVDINCQLDGAAPLRIAMDYQRSTQSASGFVVSANDASGYAAGENTGVSIEKDGKVYATFSNGERLLQGQVALASFADANSLKNEDATRWSATGESGKPLIGAPGTGLLGELRSGALEKSNVDMTQQLVALMEGQRNYQANSKVLSTDKELIQVLFHAI</sequence>
<keyword evidence="10" id="KW-0282">Flagellum</keyword>
<dbReference type="PANTHER" id="PTHR30435:SF1">
    <property type="entry name" value="FLAGELLAR HOOK PROTEIN FLGE"/>
    <property type="match status" value="1"/>
</dbReference>
<dbReference type="PANTHER" id="PTHR30435">
    <property type="entry name" value="FLAGELLAR PROTEIN"/>
    <property type="match status" value="1"/>
</dbReference>
<dbReference type="NCBIfam" id="NF005286">
    <property type="entry name" value="PRK06803.1"/>
    <property type="match status" value="1"/>
</dbReference>
<dbReference type="InterPro" id="IPR001444">
    <property type="entry name" value="Flag_bb_rod_N"/>
</dbReference>
<dbReference type="GO" id="GO:0009425">
    <property type="term" value="C:bacterial-type flagellum basal body"/>
    <property type="evidence" value="ECO:0007669"/>
    <property type="project" value="UniProtKB-SubCell"/>
</dbReference>
<dbReference type="Pfam" id="PF00460">
    <property type="entry name" value="Flg_bb_rod"/>
    <property type="match status" value="1"/>
</dbReference>
<dbReference type="Proteomes" id="UP000256503">
    <property type="component" value="Chromosome"/>
</dbReference>
<dbReference type="EMBL" id="CP031146">
    <property type="protein sequence ID" value="AXM98889.1"/>
    <property type="molecule type" value="Genomic_DNA"/>
</dbReference>
<dbReference type="Pfam" id="PF22692">
    <property type="entry name" value="LlgE_F_G_D1"/>
    <property type="match status" value="1"/>
</dbReference>